<accession>A0ABS8N5P3</accession>
<evidence type="ECO:0000313" key="1">
    <source>
        <dbReference type="EMBL" id="MCC9294380.1"/>
    </source>
</evidence>
<keyword evidence="2" id="KW-1185">Reference proteome</keyword>
<proteinExistence type="predicted"/>
<dbReference type="EMBL" id="JAJJPB010000004">
    <property type="protein sequence ID" value="MCC9294380.1"/>
    <property type="molecule type" value="Genomic_DNA"/>
</dbReference>
<reference evidence="1" key="1">
    <citation type="submission" date="2021-11" db="EMBL/GenBank/DDBJ databases">
        <authorList>
            <person name="Qingchun L."/>
            <person name="Dong Z."/>
            <person name="Zongwei Q."/>
            <person name="Jia Z."/>
            <person name="Duotao L."/>
        </authorList>
    </citation>
    <scope>NUCLEOTIDE SEQUENCE</scope>
    <source>
        <strain evidence="1">WLY-B-L2</strain>
    </source>
</reference>
<comment type="caution">
    <text evidence="1">The sequence shown here is derived from an EMBL/GenBank/DDBJ whole genome shotgun (WGS) entry which is preliminary data.</text>
</comment>
<gene>
    <name evidence="1" type="ORF">LN736_05760</name>
</gene>
<evidence type="ECO:0000313" key="2">
    <source>
        <dbReference type="Proteomes" id="UP001165422"/>
    </source>
</evidence>
<name>A0ABS8N5P3_9CLOT</name>
<organism evidence="1 2">
    <name type="scientific">Clostridium aromativorans</name>
    <dbReference type="NCBI Taxonomy" id="2836848"/>
    <lineage>
        <taxon>Bacteria</taxon>
        <taxon>Bacillati</taxon>
        <taxon>Bacillota</taxon>
        <taxon>Clostridia</taxon>
        <taxon>Eubacteriales</taxon>
        <taxon>Clostridiaceae</taxon>
        <taxon>Clostridium</taxon>
    </lineage>
</organism>
<sequence>MTNRRMFSLDVIDTDRFLELPATSQNLYFHLGMRADDDGFVSSPKKIAAMIGCNIDDLRILAVKDYIIPFKSGVVVITDWNVNNWVRPDRKQNTRFTEELSMLQLENGVYKLTELSDKCQPDDNQVTTECHTEVRLGKYSLDNNKKRKKGTDLDKIVDDYDDSIKMRDTLKDFLKMRKSLKKPMTERALKLLLTKLDALSNDYTEKIDILNQSILNGWASVYPLKADKRQEKTPGWEPFDYDDFSSVE</sequence>
<dbReference type="Proteomes" id="UP001165422">
    <property type="component" value="Unassembled WGS sequence"/>
</dbReference>
<dbReference type="RefSeq" id="WP_229981180.1">
    <property type="nucleotide sequence ID" value="NZ_JAJJPB010000004.1"/>
</dbReference>
<protein>
    <submittedName>
        <fullName evidence="1">Phage replication initiation protein</fullName>
    </submittedName>
</protein>